<organism evidence="1 2">
    <name type="scientific">Macrophomina phaseolina (strain MS6)</name>
    <name type="common">Charcoal rot fungus</name>
    <dbReference type="NCBI Taxonomy" id="1126212"/>
    <lineage>
        <taxon>Eukaryota</taxon>
        <taxon>Fungi</taxon>
        <taxon>Dikarya</taxon>
        <taxon>Ascomycota</taxon>
        <taxon>Pezizomycotina</taxon>
        <taxon>Dothideomycetes</taxon>
        <taxon>Dothideomycetes incertae sedis</taxon>
        <taxon>Botryosphaeriales</taxon>
        <taxon>Botryosphaeriaceae</taxon>
        <taxon>Macrophomina</taxon>
    </lineage>
</organism>
<evidence type="ECO:0000313" key="1">
    <source>
        <dbReference type="EMBL" id="EKG19104.1"/>
    </source>
</evidence>
<dbReference type="HOGENOM" id="CLU_1570919_0_0_1"/>
<reference evidence="1 2" key="1">
    <citation type="journal article" date="2012" name="BMC Genomics">
        <title>Tools to kill: Genome of one of the most destructive plant pathogenic fungi Macrophomina phaseolina.</title>
        <authorList>
            <person name="Islam M.S."/>
            <person name="Haque M.S."/>
            <person name="Islam M.M."/>
            <person name="Emdad E.M."/>
            <person name="Halim A."/>
            <person name="Hossen Q.M.M."/>
            <person name="Hossain M.Z."/>
            <person name="Ahmed B."/>
            <person name="Rahim S."/>
            <person name="Rahman M.S."/>
            <person name="Alam M.M."/>
            <person name="Hou S."/>
            <person name="Wan X."/>
            <person name="Saito J.A."/>
            <person name="Alam M."/>
        </authorList>
    </citation>
    <scope>NUCLEOTIDE SEQUENCE [LARGE SCALE GENOMIC DNA]</scope>
    <source>
        <strain evidence="1 2">MS6</strain>
    </source>
</reference>
<dbReference type="AlphaFoldDB" id="K2S9K1"/>
<proteinExistence type="predicted"/>
<sequence length="170" mass="19629">MPPAACWGEFVMWLCYDLYKKYLGCEELLHVRVNATPCPKFFPDPVHPVRFIPVEGKEGVFMNTPKLAGLLRLANTEILTKLLQLPDIKRILDSYVSDDKNQFHIDIKKGRSHSTNFNYTKVMNLFFTGPTDIHAKYFNHLLKDTLYVSKQLDCAKDIVARTTDNDTKIF</sequence>
<name>K2S9K1_MACPH</name>
<accession>K2S9K1</accession>
<dbReference type="InParanoid" id="K2S9K1"/>
<dbReference type="Proteomes" id="UP000007129">
    <property type="component" value="Unassembled WGS sequence"/>
</dbReference>
<comment type="caution">
    <text evidence="1">The sequence shown here is derived from an EMBL/GenBank/DDBJ whole genome shotgun (WGS) entry which is preliminary data.</text>
</comment>
<dbReference type="VEuPathDB" id="FungiDB:MPH_03625"/>
<dbReference type="EMBL" id="AHHD01000166">
    <property type="protein sequence ID" value="EKG19104.1"/>
    <property type="molecule type" value="Genomic_DNA"/>
</dbReference>
<protein>
    <submittedName>
        <fullName evidence="1">Uncharacterized protein</fullName>
    </submittedName>
</protein>
<evidence type="ECO:0000313" key="2">
    <source>
        <dbReference type="Proteomes" id="UP000007129"/>
    </source>
</evidence>
<gene>
    <name evidence="1" type="ORF">MPH_03625</name>
</gene>